<dbReference type="Proteomes" id="UP000704762">
    <property type="component" value="Unassembled WGS sequence"/>
</dbReference>
<accession>A0ABS2REA5</accession>
<name>A0ABS2REA5_9ACTN</name>
<feature type="transmembrane region" description="Helical" evidence="2">
    <location>
        <begin position="54"/>
        <end position="72"/>
    </location>
</feature>
<dbReference type="NCBIfam" id="NF041681">
    <property type="entry name" value="HGxxPAAW"/>
    <property type="match status" value="1"/>
</dbReference>
<feature type="region of interest" description="Disordered" evidence="1">
    <location>
        <begin position="1"/>
        <end position="22"/>
    </location>
</feature>
<gene>
    <name evidence="3" type="ORF">JOE57_000241</name>
</gene>
<evidence type="ECO:0000313" key="3">
    <source>
        <dbReference type="EMBL" id="MBM7797320.1"/>
    </source>
</evidence>
<reference evidence="3 4" key="1">
    <citation type="submission" date="2021-01" db="EMBL/GenBank/DDBJ databases">
        <title>Sequencing the genomes of 1000 actinobacteria strains.</title>
        <authorList>
            <person name="Klenk H.-P."/>
        </authorList>
    </citation>
    <scope>NUCLEOTIDE SEQUENCE [LARGE SCALE GENOMIC DNA]</scope>
    <source>
        <strain evidence="3 4">DSM 18662</strain>
    </source>
</reference>
<evidence type="ECO:0000313" key="4">
    <source>
        <dbReference type="Proteomes" id="UP000704762"/>
    </source>
</evidence>
<sequence>MTETRGTTSRGTGHAGRREVHHGRTPAAWAGVTIAFVGLLVIAAAMFMGPNMTVFWVGIALVALALVVTAVMRKLGYGADG</sequence>
<proteinExistence type="predicted"/>
<keyword evidence="4" id="KW-1185">Reference proteome</keyword>
<keyword evidence="2" id="KW-1133">Transmembrane helix</keyword>
<protein>
    <submittedName>
        <fullName evidence="3">Uncharacterized protein (DUF983 family)</fullName>
    </submittedName>
</protein>
<evidence type="ECO:0000256" key="1">
    <source>
        <dbReference type="SAM" id="MobiDB-lite"/>
    </source>
</evidence>
<keyword evidence="2" id="KW-0472">Membrane</keyword>
<feature type="compositionally biased region" description="Low complexity" evidence="1">
    <location>
        <begin position="1"/>
        <end position="12"/>
    </location>
</feature>
<evidence type="ECO:0000256" key="2">
    <source>
        <dbReference type="SAM" id="Phobius"/>
    </source>
</evidence>
<dbReference type="RefSeq" id="WP_204916030.1">
    <property type="nucleotide sequence ID" value="NZ_BAAAQP010000003.1"/>
</dbReference>
<organism evidence="3 4">
    <name type="scientific">Microlunatus panaciterrae</name>
    <dbReference type="NCBI Taxonomy" id="400768"/>
    <lineage>
        <taxon>Bacteria</taxon>
        <taxon>Bacillati</taxon>
        <taxon>Actinomycetota</taxon>
        <taxon>Actinomycetes</taxon>
        <taxon>Propionibacteriales</taxon>
        <taxon>Propionibacteriaceae</taxon>
        <taxon>Microlunatus</taxon>
    </lineage>
</organism>
<keyword evidence="2" id="KW-0812">Transmembrane</keyword>
<dbReference type="EMBL" id="JAFBCF010000001">
    <property type="protein sequence ID" value="MBM7797320.1"/>
    <property type="molecule type" value="Genomic_DNA"/>
</dbReference>
<feature type="transmembrane region" description="Helical" evidence="2">
    <location>
        <begin position="27"/>
        <end position="48"/>
    </location>
</feature>
<comment type="caution">
    <text evidence="3">The sequence shown here is derived from an EMBL/GenBank/DDBJ whole genome shotgun (WGS) entry which is preliminary data.</text>
</comment>